<dbReference type="InterPro" id="IPR000555">
    <property type="entry name" value="JAMM/MPN+_dom"/>
</dbReference>
<dbReference type="InterPro" id="IPR050242">
    <property type="entry name" value="JAMM_MPN+_peptidase_M67A"/>
</dbReference>
<dbReference type="PROSITE" id="PS50249">
    <property type="entry name" value="MPN"/>
    <property type="match status" value="1"/>
</dbReference>
<proteinExistence type="predicted"/>
<sequence>MTALSGRTTRVIGWYHSHPHITVLPSHVDVRTQAMYQLLDSGFIGLIFSCFSEDVNKVGRIQVIAFQSSDGKQNHLSRPISVSPVNRSPIIDVESSLSSSENALARSGSARGESLEQDTGDSRNSGANKGGGRSPDLGVFFANADANYIGRERMGGNDRADSSDNIIVDIDPMDMSESMQEAMHRSNLDMSGAEYVRKEIPLQVLPTSSLIKLDSPLVSFTDLQHVLYEEERAAYNQAVLQNMRDGKVHPLTFIHHTSTYQASMCKLMEYCLCPAINALQDRLKENEIQLTMLTNEARVLETEALRVVESTPGSPRQVPSHGLRGNAVLGPSDLHSSAEPTGIRSIAGSSSRSRRGSQ</sequence>
<keyword evidence="6" id="KW-1185">Reference proteome</keyword>
<dbReference type="SUPFAM" id="SSF102712">
    <property type="entry name" value="JAB1/MPN domain"/>
    <property type="match status" value="1"/>
</dbReference>
<organism evidence="4 6">
    <name type="scientific">Morella rubra</name>
    <name type="common">Chinese bayberry</name>
    <dbReference type="NCBI Taxonomy" id="262757"/>
    <lineage>
        <taxon>Eukaryota</taxon>
        <taxon>Viridiplantae</taxon>
        <taxon>Streptophyta</taxon>
        <taxon>Embryophyta</taxon>
        <taxon>Tracheophyta</taxon>
        <taxon>Spermatophyta</taxon>
        <taxon>Magnoliopsida</taxon>
        <taxon>eudicotyledons</taxon>
        <taxon>Gunneridae</taxon>
        <taxon>Pentapetalae</taxon>
        <taxon>rosids</taxon>
        <taxon>fabids</taxon>
        <taxon>Fagales</taxon>
        <taxon>Myricaceae</taxon>
        <taxon>Morella</taxon>
    </lineage>
</organism>
<evidence type="ECO:0000313" key="5">
    <source>
        <dbReference type="EMBL" id="KAB1218667.1"/>
    </source>
</evidence>
<dbReference type="EMBL" id="RXIC02000021">
    <property type="protein sequence ID" value="KAB1218656.1"/>
    <property type="molecule type" value="Genomic_DNA"/>
</dbReference>
<evidence type="ECO:0000259" key="3">
    <source>
        <dbReference type="PROSITE" id="PS50249"/>
    </source>
</evidence>
<evidence type="ECO:0000313" key="4">
    <source>
        <dbReference type="EMBL" id="KAB1218656.1"/>
    </source>
</evidence>
<comment type="caution">
    <text evidence="4">The sequence shown here is derived from an EMBL/GenBank/DDBJ whole genome shotgun (WGS) entry which is preliminary data.</text>
</comment>
<feature type="region of interest" description="Disordered" evidence="2">
    <location>
        <begin position="93"/>
        <end position="138"/>
    </location>
</feature>
<dbReference type="Pfam" id="PF18110">
    <property type="entry name" value="BRCC36_C"/>
    <property type="match status" value="1"/>
</dbReference>
<accession>A0A6A1W2T9</accession>
<dbReference type="Pfam" id="PF01398">
    <property type="entry name" value="JAB"/>
    <property type="match status" value="1"/>
</dbReference>
<dbReference type="OrthoDB" id="446074at2759"/>
<dbReference type="PANTHER" id="PTHR10410">
    <property type="entry name" value="EUKARYOTIC TRANSLATION INITIATION FACTOR 3 -RELATED"/>
    <property type="match status" value="1"/>
</dbReference>
<evidence type="ECO:0000256" key="2">
    <source>
        <dbReference type="SAM" id="MobiDB-lite"/>
    </source>
</evidence>
<reference evidence="4 6" key="2">
    <citation type="journal article" date="2019" name="Plant Biotechnol. J.">
        <title>The red bayberry genome and genetic basis of sex determination.</title>
        <authorList>
            <person name="Jia H.M."/>
            <person name="Jia H.J."/>
            <person name="Cai Q.L."/>
            <person name="Wang Y."/>
            <person name="Zhao H.B."/>
            <person name="Yang W.F."/>
            <person name="Wang G.Y."/>
            <person name="Li Y.H."/>
            <person name="Zhan D.L."/>
            <person name="Shen Y.T."/>
            <person name="Niu Q.F."/>
            <person name="Chang L."/>
            <person name="Qiu J."/>
            <person name="Zhao L."/>
            <person name="Xie H.B."/>
            <person name="Fu W.Y."/>
            <person name="Jin J."/>
            <person name="Li X.W."/>
            <person name="Jiao Y."/>
            <person name="Zhou C.C."/>
            <person name="Tu T."/>
            <person name="Chai C.Y."/>
            <person name="Gao J.L."/>
            <person name="Fan L.J."/>
            <person name="van de Weg E."/>
            <person name="Wang J.Y."/>
            <person name="Gao Z.S."/>
        </authorList>
    </citation>
    <scope>NUCLEOTIDE SEQUENCE [LARGE SCALE GENOMIC DNA]</scope>
    <source>
        <tissue evidence="4">Leaves</tissue>
    </source>
</reference>
<feature type="domain" description="MPN" evidence="3">
    <location>
        <begin position="1"/>
        <end position="72"/>
    </location>
</feature>
<feature type="compositionally biased region" description="Low complexity" evidence="2">
    <location>
        <begin position="342"/>
        <end position="351"/>
    </location>
</feature>
<dbReference type="EMBL" id="RXIC02000021">
    <property type="protein sequence ID" value="KAB1218667.1"/>
    <property type="molecule type" value="Genomic_DNA"/>
</dbReference>
<gene>
    <name evidence="4" type="ORF">CJ030_MR3G026536</name>
    <name evidence="5" type="ORF">CJ030_MR3G026547</name>
</gene>
<keyword evidence="1" id="KW-0175">Coiled coil</keyword>
<reference evidence="4" key="1">
    <citation type="submission" date="2018-07" db="EMBL/GenBank/DDBJ databases">
        <authorList>
            <person name="Gao Z.-S."/>
            <person name="Jia H.-M."/>
            <person name="Jia H.-J."/>
            <person name="Cai Q.-L."/>
            <person name="Wang Y."/>
            <person name="Zhao H.-B."/>
        </authorList>
    </citation>
    <scope>NUCLEOTIDE SEQUENCE</scope>
    <source>
        <tissue evidence="4">Leaves</tissue>
    </source>
</reference>
<name>A0A6A1W2T9_9ROSI</name>
<evidence type="ECO:0000313" key="6">
    <source>
        <dbReference type="Proteomes" id="UP000516437"/>
    </source>
</evidence>
<dbReference type="AlphaFoldDB" id="A0A6A1W2T9"/>
<feature type="compositionally biased region" description="Low complexity" evidence="2">
    <location>
        <begin position="94"/>
        <end position="107"/>
    </location>
</feature>
<dbReference type="InterPro" id="IPR037518">
    <property type="entry name" value="MPN"/>
</dbReference>
<feature type="coiled-coil region" evidence="1">
    <location>
        <begin position="276"/>
        <end position="303"/>
    </location>
</feature>
<protein>
    <submittedName>
        <fullName evidence="4">Lys-63-specific deubiquitinase BRCC36</fullName>
    </submittedName>
</protein>
<evidence type="ECO:0000256" key="1">
    <source>
        <dbReference type="SAM" id="Coils"/>
    </source>
</evidence>
<dbReference type="GO" id="GO:0008237">
    <property type="term" value="F:metallopeptidase activity"/>
    <property type="evidence" value="ECO:0007669"/>
    <property type="project" value="InterPro"/>
</dbReference>
<dbReference type="InterPro" id="IPR040749">
    <property type="entry name" value="BRCC36_C"/>
</dbReference>
<dbReference type="Gene3D" id="3.40.140.10">
    <property type="entry name" value="Cytidine Deaminase, domain 2"/>
    <property type="match status" value="1"/>
</dbReference>
<feature type="region of interest" description="Disordered" evidence="2">
    <location>
        <begin position="308"/>
        <end position="358"/>
    </location>
</feature>
<reference evidence="4" key="3">
    <citation type="submission" date="2019-09" db="EMBL/GenBank/DDBJ databases">
        <authorList>
            <person name="Gao Z."/>
        </authorList>
    </citation>
    <scope>NUCLEOTIDE SEQUENCE</scope>
    <source>
        <tissue evidence="4">Leaves</tissue>
    </source>
</reference>
<dbReference type="Proteomes" id="UP000516437">
    <property type="component" value="Chromosome 3"/>
</dbReference>